<keyword evidence="3" id="KW-1185">Reference proteome</keyword>
<sequence>MSTNNPNPSSGPRDYTEAPRHGSNDCSAYVRSVRCMTVRQLYPQDMQTLSTFVRACSDGVLLVTPTPLAEA</sequence>
<evidence type="ECO:0000256" key="1">
    <source>
        <dbReference type="SAM" id="MobiDB-lite"/>
    </source>
</evidence>
<name>A0A6G1IL14_9PLEO</name>
<accession>A0A6G1IL14</accession>
<feature type="compositionally biased region" description="Polar residues" evidence="1">
    <location>
        <begin position="1"/>
        <end position="10"/>
    </location>
</feature>
<dbReference type="Proteomes" id="UP000799291">
    <property type="component" value="Unassembled WGS sequence"/>
</dbReference>
<proteinExistence type="predicted"/>
<organism evidence="2 3">
    <name type="scientific">Lentithecium fluviatile CBS 122367</name>
    <dbReference type="NCBI Taxonomy" id="1168545"/>
    <lineage>
        <taxon>Eukaryota</taxon>
        <taxon>Fungi</taxon>
        <taxon>Dikarya</taxon>
        <taxon>Ascomycota</taxon>
        <taxon>Pezizomycotina</taxon>
        <taxon>Dothideomycetes</taxon>
        <taxon>Pleosporomycetidae</taxon>
        <taxon>Pleosporales</taxon>
        <taxon>Massarineae</taxon>
        <taxon>Lentitheciaceae</taxon>
        <taxon>Lentithecium</taxon>
    </lineage>
</organism>
<feature type="region of interest" description="Disordered" evidence="1">
    <location>
        <begin position="1"/>
        <end position="24"/>
    </location>
</feature>
<feature type="compositionally biased region" description="Basic and acidic residues" evidence="1">
    <location>
        <begin position="14"/>
        <end position="23"/>
    </location>
</feature>
<gene>
    <name evidence="2" type="ORF">K458DRAFT_422790</name>
</gene>
<dbReference type="EMBL" id="MU005608">
    <property type="protein sequence ID" value="KAF2678912.1"/>
    <property type="molecule type" value="Genomic_DNA"/>
</dbReference>
<dbReference type="AlphaFoldDB" id="A0A6G1IL14"/>
<protein>
    <submittedName>
        <fullName evidence="2">Uncharacterized protein</fullName>
    </submittedName>
</protein>
<reference evidence="2" key="1">
    <citation type="journal article" date="2020" name="Stud. Mycol.">
        <title>101 Dothideomycetes genomes: a test case for predicting lifestyles and emergence of pathogens.</title>
        <authorList>
            <person name="Haridas S."/>
            <person name="Albert R."/>
            <person name="Binder M."/>
            <person name="Bloem J."/>
            <person name="Labutti K."/>
            <person name="Salamov A."/>
            <person name="Andreopoulos B."/>
            <person name="Baker S."/>
            <person name="Barry K."/>
            <person name="Bills G."/>
            <person name="Bluhm B."/>
            <person name="Cannon C."/>
            <person name="Castanera R."/>
            <person name="Culley D."/>
            <person name="Daum C."/>
            <person name="Ezra D."/>
            <person name="Gonzalez J."/>
            <person name="Henrissat B."/>
            <person name="Kuo A."/>
            <person name="Liang C."/>
            <person name="Lipzen A."/>
            <person name="Lutzoni F."/>
            <person name="Magnuson J."/>
            <person name="Mondo S."/>
            <person name="Nolan M."/>
            <person name="Ohm R."/>
            <person name="Pangilinan J."/>
            <person name="Park H.-J."/>
            <person name="Ramirez L."/>
            <person name="Alfaro M."/>
            <person name="Sun H."/>
            <person name="Tritt A."/>
            <person name="Yoshinaga Y."/>
            <person name="Zwiers L.-H."/>
            <person name="Turgeon B."/>
            <person name="Goodwin S."/>
            <person name="Spatafora J."/>
            <person name="Crous P."/>
            <person name="Grigoriev I."/>
        </authorList>
    </citation>
    <scope>NUCLEOTIDE SEQUENCE</scope>
    <source>
        <strain evidence="2">CBS 122367</strain>
    </source>
</reference>
<evidence type="ECO:0000313" key="2">
    <source>
        <dbReference type="EMBL" id="KAF2678912.1"/>
    </source>
</evidence>
<evidence type="ECO:0000313" key="3">
    <source>
        <dbReference type="Proteomes" id="UP000799291"/>
    </source>
</evidence>